<dbReference type="InterPro" id="IPR043131">
    <property type="entry name" value="BCAT-like_N"/>
</dbReference>
<dbReference type="InterPro" id="IPR043132">
    <property type="entry name" value="BCAT-like_C"/>
</dbReference>
<dbReference type="Proteomes" id="UP001549167">
    <property type="component" value="Unassembled WGS sequence"/>
</dbReference>
<evidence type="ECO:0000313" key="2">
    <source>
        <dbReference type="EMBL" id="MET3682724.1"/>
    </source>
</evidence>
<dbReference type="Gene3D" id="3.60.120.10">
    <property type="entry name" value="Anthranilate synthase"/>
    <property type="match status" value="1"/>
</dbReference>
<dbReference type="Gene3D" id="3.20.10.10">
    <property type="entry name" value="D-amino Acid Aminotransferase, subunit A, domain 2"/>
    <property type="match status" value="1"/>
</dbReference>
<dbReference type="EC" id="4.1.3.38" evidence="2"/>
<dbReference type="InterPro" id="IPR005801">
    <property type="entry name" value="ADC_synthase"/>
</dbReference>
<dbReference type="NCBIfam" id="TIGR00553">
    <property type="entry name" value="pabB"/>
    <property type="match status" value="1"/>
</dbReference>
<reference evidence="2 3" key="1">
    <citation type="submission" date="2024-06" db="EMBL/GenBank/DDBJ databases">
        <title>Genomic Encyclopedia of Type Strains, Phase IV (KMG-IV): sequencing the most valuable type-strain genomes for metagenomic binning, comparative biology and taxonomic classification.</title>
        <authorList>
            <person name="Goeker M."/>
        </authorList>
    </citation>
    <scope>NUCLEOTIDE SEQUENCE [LARGE SCALE GENOMIC DNA]</scope>
    <source>
        <strain evidence="2 3">DSM 23520</strain>
    </source>
</reference>
<name>A0ABV2KT18_9BACI</name>
<dbReference type="InterPro" id="IPR001544">
    <property type="entry name" value="Aminotrans_IV"/>
</dbReference>
<keyword evidence="2" id="KW-0032">Aminotransferase</keyword>
<dbReference type="PRINTS" id="PR00095">
    <property type="entry name" value="ANTSNTHASEI"/>
</dbReference>
<dbReference type="Pfam" id="PF01063">
    <property type="entry name" value="Aminotran_4"/>
    <property type="match status" value="1"/>
</dbReference>
<sequence>MNKTRMTFHFNHPWLEQSAYVFEDPVDVLQADTIHDVRDVLDRAEAYQKQGYYVAGYVSYEAAEAFYPHLSFHELDDVPYCTFAVFKEAKAPVTANQPDAFVDADFQPDTPKQAYYQRIQAIHDLIARGVTYQVNYTMRLIAELADVDTGQWYEQLRQSQRASFTAHLQFGTYDIISVSPELFFAWDGEKIDTRPMKGTIGRGLTVDHDEALKQQLASSEKDQAENVMIVDLLRNDVTQVAKTGTIRVPELFTVETYPTVHQMTSTVQAETKAGMTLRDIFAALFPCGSITGAPKQRTMAHINELETSARGVYCGAIGMLTPDRQAIFNVPIRTVVWDRDTGRAVYGVGGGVTWDSSADGEYEETVAKARVLHRKAPDFQLLETMRLSDGDIWLEDEHVSRLRASAHYFQIEVSEATVLATLNEVKRESEGLYKLRLLVDQNGAVDIQKTPISESPTTMSAVLADSAIDSHNPFLYHKTTHRDVYTSLAKHDGRAHDTLLWNEYGDVTEFTTGNVAYQLGDEWYTPPVTDGLLPGTYRDTLVATGVLNERSLKRHEIDHINQFAYLNSVRGWVTIDLLH</sequence>
<accession>A0ABV2KT18</accession>
<keyword evidence="2" id="KW-0808">Transferase</keyword>
<dbReference type="EMBL" id="JBEPMX010000003">
    <property type="protein sequence ID" value="MET3682724.1"/>
    <property type="molecule type" value="Genomic_DNA"/>
</dbReference>
<dbReference type="InterPro" id="IPR015890">
    <property type="entry name" value="Chorismate_C"/>
</dbReference>
<dbReference type="GO" id="GO:0008696">
    <property type="term" value="F:4-amino-4-deoxychorismate lyase activity"/>
    <property type="evidence" value="ECO:0007669"/>
    <property type="project" value="UniProtKB-EC"/>
</dbReference>
<proteinExistence type="predicted"/>
<dbReference type="SUPFAM" id="SSF56752">
    <property type="entry name" value="D-aminoacid aminotransferase-like PLP-dependent enzymes"/>
    <property type="match status" value="1"/>
</dbReference>
<dbReference type="InterPro" id="IPR036038">
    <property type="entry name" value="Aminotransferase-like"/>
</dbReference>
<dbReference type="Gene3D" id="3.30.470.10">
    <property type="match status" value="1"/>
</dbReference>
<evidence type="ECO:0000313" key="3">
    <source>
        <dbReference type="Proteomes" id="UP001549167"/>
    </source>
</evidence>
<dbReference type="InterPro" id="IPR019999">
    <property type="entry name" value="Anth_synth_I-like"/>
</dbReference>
<dbReference type="PANTHER" id="PTHR11236">
    <property type="entry name" value="AMINOBENZOATE/ANTHRANILATE SYNTHASE"/>
    <property type="match status" value="1"/>
</dbReference>
<dbReference type="GO" id="GO:0046820">
    <property type="term" value="F:4-amino-4-deoxychorismate synthase activity"/>
    <property type="evidence" value="ECO:0007669"/>
    <property type="project" value="UniProtKB-EC"/>
</dbReference>
<gene>
    <name evidence="2" type="ORF">ABID56_000814</name>
</gene>
<dbReference type="EC" id="2.6.1.85" evidence="2"/>
<evidence type="ECO:0000259" key="1">
    <source>
        <dbReference type="Pfam" id="PF00425"/>
    </source>
</evidence>
<dbReference type="RefSeq" id="WP_354219339.1">
    <property type="nucleotide sequence ID" value="NZ_JBEPMX010000003.1"/>
</dbReference>
<organism evidence="2 3">
    <name type="scientific">Alkalibacillus flavidus</name>
    <dbReference type="NCBI Taxonomy" id="546021"/>
    <lineage>
        <taxon>Bacteria</taxon>
        <taxon>Bacillati</taxon>
        <taxon>Bacillota</taxon>
        <taxon>Bacilli</taxon>
        <taxon>Bacillales</taxon>
        <taxon>Bacillaceae</taxon>
        <taxon>Alkalibacillus</taxon>
    </lineage>
</organism>
<keyword evidence="2" id="KW-0456">Lyase</keyword>
<feature type="domain" description="Chorismate-utilising enzyme C-terminal" evidence="1">
    <location>
        <begin position="112"/>
        <end position="368"/>
    </location>
</feature>
<dbReference type="Pfam" id="PF00425">
    <property type="entry name" value="Chorismate_bind"/>
    <property type="match status" value="1"/>
</dbReference>
<protein>
    <submittedName>
        <fullName evidence="2">Para-aminobenzoate synthetase/4-amino-4-deoxychorismate lyase</fullName>
        <ecNumber evidence="2">2.6.1.85</ecNumber>
        <ecNumber evidence="2">4.1.3.38</ecNumber>
    </submittedName>
</protein>
<dbReference type="InterPro" id="IPR005802">
    <property type="entry name" value="ADC_synth_comp_1"/>
</dbReference>
<dbReference type="PANTHER" id="PTHR11236:SF50">
    <property type="entry name" value="AMINODEOXYCHORISMATE SYNTHASE COMPONENT 1"/>
    <property type="match status" value="1"/>
</dbReference>
<dbReference type="SUPFAM" id="SSF56322">
    <property type="entry name" value="ADC synthase"/>
    <property type="match status" value="1"/>
</dbReference>
<keyword evidence="3" id="KW-1185">Reference proteome</keyword>
<comment type="caution">
    <text evidence="2">The sequence shown here is derived from an EMBL/GenBank/DDBJ whole genome shotgun (WGS) entry which is preliminary data.</text>
</comment>